<evidence type="ECO:0000256" key="9">
    <source>
        <dbReference type="ARBA" id="ARBA00022598"/>
    </source>
</evidence>
<evidence type="ECO:0000256" key="11">
    <source>
        <dbReference type="ARBA" id="ARBA00022741"/>
    </source>
</evidence>
<dbReference type="Proteomes" id="UP000219621">
    <property type="component" value="Unassembled WGS sequence"/>
</dbReference>
<dbReference type="PROSITE" id="PS01012">
    <property type="entry name" value="FOLYLPOLYGLU_SYNT_2"/>
    <property type="match status" value="1"/>
</dbReference>
<evidence type="ECO:0000256" key="17">
    <source>
        <dbReference type="ARBA" id="ARBA00032510"/>
    </source>
</evidence>
<dbReference type="UniPathway" id="UPA00077">
    <property type="reaction ID" value="UER00157"/>
</dbReference>
<accession>A0A286GA11</accession>
<dbReference type="Gene3D" id="3.40.1190.10">
    <property type="entry name" value="Mur-like, catalytic domain"/>
    <property type="match status" value="1"/>
</dbReference>
<comment type="catalytic activity">
    <reaction evidence="19">
        <text>10-formyltetrahydrofolyl-(gamma-L-Glu)(n) + L-glutamate + ATP = 10-formyltetrahydrofolyl-(gamma-L-Glu)(n+1) + ADP + phosphate + H(+)</text>
        <dbReference type="Rhea" id="RHEA:51904"/>
        <dbReference type="Rhea" id="RHEA-COMP:13088"/>
        <dbReference type="Rhea" id="RHEA-COMP:14300"/>
        <dbReference type="ChEBI" id="CHEBI:15378"/>
        <dbReference type="ChEBI" id="CHEBI:29985"/>
        <dbReference type="ChEBI" id="CHEBI:30616"/>
        <dbReference type="ChEBI" id="CHEBI:43474"/>
        <dbReference type="ChEBI" id="CHEBI:134413"/>
        <dbReference type="ChEBI" id="CHEBI:456216"/>
        <dbReference type="EC" id="6.3.2.17"/>
    </reaction>
</comment>
<evidence type="ECO:0000259" key="23">
    <source>
        <dbReference type="Pfam" id="PF02875"/>
    </source>
</evidence>
<dbReference type="FunFam" id="3.40.1190.10:FF:000011">
    <property type="entry name" value="Folylpolyglutamate synthase/dihydrofolate synthase"/>
    <property type="match status" value="1"/>
</dbReference>
<name>A0A286GA11_9PROT</name>
<dbReference type="PANTHER" id="PTHR11136">
    <property type="entry name" value="FOLYLPOLYGLUTAMATE SYNTHASE-RELATED"/>
    <property type="match status" value="1"/>
</dbReference>
<comment type="catalytic activity">
    <reaction evidence="18">
        <text>(6S)-5,6,7,8-tetrahydrofolyl-(gamma-L-Glu)(n) + L-glutamate + ATP = (6S)-5,6,7,8-tetrahydrofolyl-(gamma-L-Glu)(n+1) + ADP + phosphate + H(+)</text>
        <dbReference type="Rhea" id="RHEA:10580"/>
        <dbReference type="Rhea" id="RHEA-COMP:14738"/>
        <dbReference type="Rhea" id="RHEA-COMP:14740"/>
        <dbReference type="ChEBI" id="CHEBI:15378"/>
        <dbReference type="ChEBI" id="CHEBI:29985"/>
        <dbReference type="ChEBI" id="CHEBI:30616"/>
        <dbReference type="ChEBI" id="CHEBI:43474"/>
        <dbReference type="ChEBI" id="CHEBI:141005"/>
        <dbReference type="ChEBI" id="CHEBI:456216"/>
        <dbReference type="EC" id="6.3.2.17"/>
    </reaction>
</comment>
<gene>
    <name evidence="24" type="ORF">SAMN05421508_102248</name>
</gene>
<evidence type="ECO:0000256" key="22">
    <source>
        <dbReference type="PIRNR" id="PIRNR001563"/>
    </source>
</evidence>
<dbReference type="InterPro" id="IPR018109">
    <property type="entry name" value="Folylpolyglutamate_synth_CS"/>
</dbReference>
<evidence type="ECO:0000256" key="18">
    <source>
        <dbReference type="ARBA" id="ARBA00047493"/>
    </source>
</evidence>
<comment type="cofactor">
    <cofactor evidence="1">
        <name>Mg(2+)</name>
        <dbReference type="ChEBI" id="CHEBI:18420"/>
    </cofactor>
</comment>
<evidence type="ECO:0000256" key="4">
    <source>
        <dbReference type="ARBA" id="ARBA00005150"/>
    </source>
</evidence>
<evidence type="ECO:0000256" key="14">
    <source>
        <dbReference type="ARBA" id="ARBA00022909"/>
    </source>
</evidence>
<evidence type="ECO:0000256" key="10">
    <source>
        <dbReference type="ARBA" id="ARBA00022723"/>
    </source>
</evidence>
<comment type="pathway">
    <text evidence="3">Cofactor biosynthesis; tetrahydrofolate biosynthesis; 7,8-dihydrofolate from 2-amino-4-hydroxy-6-hydroxymethyl-7,8-dihydropteridine diphosphate and 4-aminobenzoate: step 2/2.</text>
</comment>
<dbReference type="PANTHER" id="PTHR11136:SF0">
    <property type="entry name" value="DIHYDROFOLATE SYNTHETASE-RELATED"/>
    <property type="match status" value="1"/>
</dbReference>
<evidence type="ECO:0000313" key="25">
    <source>
        <dbReference type="Proteomes" id="UP000219621"/>
    </source>
</evidence>
<dbReference type="EC" id="6.3.2.17" evidence="7"/>
<proteinExistence type="inferred from homology"/>
<dbReference type="NCBIfam" id="TIGR01499">
    <property type="entry name" value="folC"/>
    <property type="match status" value="1"/>
</dbReference>
<dbReference type="EC" id="6.3.2.12" evidence="6"/>
<evidence type="ECO:0000256" key="1">
    <source>
        <dbReference type="ARBA" id="ARBA00001946"/>
    </source>
</evidence>
<evidence type="ECO:0000256" key="7">
    <source>
        <dbReference type="ARBA" id="ARBA00013025"/>
    </source>
</evidence>
<dbReference type="SUPFAM" id="SSF53623">
    <property type="entry name" value="MurD-like peptide ligases, catalytic domain"/>
    <property type="match status" value="1"/>
</dbReference>
<dbReference type="AlphaFoldDB" id="A0A286GA11"/>
<evidence type="ECO:0000256" key="20">
    <source>
        <dbReference type="ARBA" id="ARBA00049035"/>
    </source>
</evidence>
<comment type="catalytic activity">
    <reaction evidence="21">
        <text>7,8-dihydropteroate + L-glutamate + ATP = 7,8-dihydrofolate + ADP + phosphate + H(+)</text>
        <dbReference type="Rhea" id="RHEA:23584"/>
        <dbReference type="ChEBI" id="CHEBI:15378"/>
        <dbReference type="ChEBI" id="CHEBI:17839"/>
        <dbReference type="ChEBI" id="CHEBI:29985"/>
        <dbReference type="ChEBI" id="CHEBI:30616"/>
        <dbReference type="ChEBI" id="CHEBI:43474"/>
        <dbReference type="ChEBI" id="CHEBI:57451"/>
        <dbReference type="ChEBI" id="CHEBI:456216"/>
        <dbReference type="EC" id="6.3.2.12"/>
    </reaction>
</comment>
<evidence type="ECO:0000256" key="12">
    <source>
        <dbReference type="ARBA" id="ARBA00022840"/>
    </source>
</evidence>
<dbReference type="GO" id="GO:0005524">
    <property type="term" value="F:ATP binding"/>
    <property type="evidence" value="ECO:0007669"/>
    <property type="project" value="UniProtKB-KW"/>
</dbReference>
<keyword evidence="25" id="KW-1185">Reference proteome</keyword>
<dbReference type="GO" id="GO:0005737">
    <property type="term" value="C:cytoplasm"/>
    <property type="evidence" value="ECO:0007669"/>
    <property type="project" value="TreeGrafter"/>
</dbReference>
<comment type="pathway">
    <text evidence="4">Cofactor biosynthesis; tetrahydrofolylpolyglutamate biosynthesis.</text>
</comment>
<evidence type="ECO:0000256" key="5">
    <source>
        <dbReference type="ARBA" id="ARBA00008276"/>
    </source>
</evidence>
<evidence type="ECO:0000256" key="2">
    <source>
        <dbReference type="ARBA" id="ARBA00002714"/>
    </source>
</evidence>
<protein>
    <recommendedName>
        <fullName evidence="8">Dihydrofolate synthase/folylpolyglutamate synthase</fullName>
        <ecNumber evidence="6">6.3.2.12</ecNumber>
        <ecNumber evidence="7">6.3.2.17</ecNumber>
    </recommendedName>
    <alternativeName>
        <fullName evidence="17">Folylpoly-gamma-glutamate synthetase-dihydrofolate synthetase</fullName>
    </alternativeName>
    <alternativeName>
        <fullName evidence="15">Folylpolyglutamate synthetase</fullName>
    </alternativeName>
    <alternativeName>
        <fullName evidence="16">Tetrahydrofolylpolyglutamate synthase</fullName>
    </alternativeName>
</protein>
<dbReference type="EMBL" id="OCNJ01000002">
    <property type="protein sequence ID" value="SOD92066.1"/>
    <property type="molecule type" value="Genomic_DNA"/>
</dbReference>
<evidence type="ECO:0000256" key="8">
    <source>
        <dbReference type="ARBA" id="ARBA00019357"/>
    </source>
</evidence>
<dbReference type="InterPro" id="IPR036565">
    <property type="entry name" value="Mur-like_cat_sf"/>
</dbReference>
<keyword evidence="14" id="KW-0289">Folate biosynthesis</keyword>
<dbReference type="OrthoDB" id="9809356at2"/>
<dbReference type="SUPFAM" id="SSF53244">
    <property type="entry name" value="MurD-like peptide ligases, peptide-binding domain"/>
    <property type="match status" value="1"/>
</dbReference>
<evidence type="ECO:0000256" key="21">
    <source>
        <dbReference type="ARBA" id="ARBA00049161"/>
    </source>
</evidence>
<dbReference type="GO" id="GO:0008841">
    <property type="term" value="F:dihydrofolate synthase activity"/>
    <property type="evidence" value="ECO:0007669"/>
    <property type="project" value="UniProtKB-EC"/>
</dbReference>
<evidence type="ECO:0000256" key="3">
    <source>
        <dbReference type="ARBA" id="ARBA00004799"/>
    </source>
</evidence>
<dbReference type="InterPro" id="IPR004101">
    <property type="entry name" value="Mur_ligase_C"/>
</dbReference>
<organism evidence="24 25">
    <name type="scientific">Caenispirillum bisanense</name>
    <dbReference type="NCBI Taxonomy" id="414052"/>
    <lineage>
        <taxon>Bacteria</taxon>
        <taxon>Pseudomonadati</taxon>
        <taxon>Pseudomonadota</taxon>
        <taxon>Alphaproteobacteria</taxon>
        <taxon>Rhodospirillales</taxon>
        <taxon>Novispirillaceae</taxon>
        <taxon>Caenispirillum</taxon>
    </lineage>
</organism>
<keyword evidence="11 22" id="KW-0547">Nucleotide-binding</keyword>
<sequence length="432" mass="45391">MTPPAAGRRPDAVLERLLALHPKIIDLSLDRVWRLLAQLGHPERALPPVIHVAGTNGKGSTVAFLRAMTEAAGRTAHVYTSPHLVRFRERIRLAGALVTEDALTDLLEEVERVNGAEAITFFEVTTCAAFLAYARTPADVLLLETGLGGRLDATNVVERPAATVLTPIDLDHQKFLGDTIAAIAGEKARIMRPGVPCIVARQPAEALAVIEAVAAELGAPLLVEDRDWSVARLPDDRLRFTMAGREILCPPPGLAGPHQYANAGAALAAALAAGLDLPETALADGVARAEWPARLQRLRRGPLVDPLPAGWELWLDGGHNPSAGRVLAEAVARWNDRPLYAVCGMMADKDAAGFLGPLLPHLGALRAVAIPGEDNGKPAADLLASLPTPRPDAAEAADVAAAVGELAARPGPARVLICGSLYLAGSALADND</sequence>
<dbReference type="GO" id="GO:0004326">
    <property type="term" value="F:tetrahydrofolylpolyglutamate synthase activity"/>
    <property type="evidence" value="ECO:0007669"/>
    <property type="project" value="UniProtKB-EC"/>
</dbReference>
<reference evidence="24 25" key="1">
    <citation type="submission" date="2017-09" db="EMBL/GenBank/DDBJ databases">
        <authorList>
            <person name="Ehlers B."/>
            <person name="Leendertz F.H."/>
        </authorList>
    </citation>
    <scope>NUCLEOTIDE SEQUENCE [LARGE SCALE GENOMIC DNA]</scope>
    <source>
        <strain evidence="24 25">USBA 140</strain>
    </source>
</reference>
<comment type="catalytic activity">
    <reaction evidence="20">
        <text>(6R)-5,10-methylenetetrahydrofolyl-(gamma-L-Glu)(n) + L-glutamate + ATP = (6R)-5,10-methylenetetrahydrofolyl-(gamma-L-Glu)(n+1) + ADP + phosphate + H(+)</text>
        <dbReference type="Rhea" id="RHEA:51912"/>
        <dbReference type="Rhea" id="RHEA-COMP:13257"/>
        <dbReference type="Rhea" id="RHEA-COMP:13258"/>
        <dbReference type="ChEBI" id="CHEBI:15378"/>
        <dbReference type="ChEBI" id="CHEBI:29985"/>
        <dbReference type="ChEBI" id="CHEBI:30616"/>
        <dbReference type="ChEBI" id="CHEBI:43474"/>
        <dbReference type="ChEBI" id="CHEBI:136572"/>
        <dbReference type="ChEBI" id="CHEBI:456216"/>
        <dbReference type="EC" id="6.3.2.17"/>
    </reaction>
</comment>
<dbReference type="RefSeq" id="WP_097278011.1">
    <property type="nucleotide sequence ID" value="NZ_OCNJ01000002.1"/>
</dbReference>
<dbReference type="InterPro" id="IPR001645">
    <property type="entry name" value="Folylpolyglutamate_synth"/>
</dbReference>
<dbReference type="PIRSF" id="PIRSF001563">
    <property type="entry name" value="Folylpolyglu_synth"/>
    <property type="match status" value="1"/>
</dbReference>
<comment type="function">
    <text evidence="2">Functions in two distinct reactions of the de novo folate biosynthetic pathway. Catalyzes the addition of a glutamate residue to dihydropteroate (7,8-dihydropteroate or H2Pte) to form dihydrofolate (7,8-dihydrofolate monoglutamate or H2Pte-Glu). Also catalyzes successive additions of L-glutamate to tetrahydrofolate or 10-formyltetrahydrofolate or 5,10-methylenetetrahydrofolate, leading to folylpolyglutamate derivatives.</text>
</comment>
<keyword evidence="10" id="KW-0479">Metal-binding</keyword>
<evidence type="ECO:0000256" key="15">
    <source>
        <dbReference type="ARBA" id="ARBA00030048"/>
    </source>
</evidence>
<comment type="similarity">
    <text evidence="5 22">Belongs to the folylpolyglutamate synthase family.</text>
</comment>
<keyword evidence="9 22" id="KW-0436">Ligase</keyword>
<dbReference type="Pfam" id="PF02875">
    <property type="entry name" value="Mur_ligase_C"/>
    <property type="match status" value="1"/>
</dbReference>
<evidence type="ECO:0000256" key="16">
    <source>
        <dbReference type="ARBA" id="ARBA00030592"/>
    </source>
</evidence>
<dbReference type="GO" id="GO:0046872">
    <property type="term" value="F:metal ion binding"/>
    <property type="evidence" value="ECO:0007669"/>
    <property type="project" value="UniProtKB-KW"/>
</dbReference>
<keyword evidence="13" id="KW-0460">Magnesium</keyword>
<evidence type="ECO:0000256" key="19">
    <source>
        <dbReference type="ARBA" id="ARBA00047808"/>
    </source>
</evidence>
<dbReference type="Gene3D" id="3.90.190.20">
    <property type="entry name" value="Mur ligase, C-terminal domain"/>
    <property type="match status" value="1"/>
</dbReference>
<evidence type="ECO:0000256" key="13">
    <source>
        <dbReference type="ARBA" id="ARBA00022842"/>
    </source>
</evidence>
<evidence type="ECO:0000313" key="24">
    <source>
        <dbReference type="EMBL" id="SOD92066.1"/>
    </source>
</evidence>
<keyword evidence="12 22" id="KW-0067">ATP-binding</keyword>
<dbReference type="GO" id="GO:0046654">
    <property type="term" value="P:tetrahydrofolate biosynthetic process"/>
    <property type="evidence" value="ECO:0007669"/>
    <property type="project" value="UniProtKB-UniPathway"/>
</dbReference>
<dbReference type="GO" id="GO:0046656">
    <property type="term" value="P:folic acid biosynthetic process"/>
    <property type="evidence" value="ECO:0007669"/>
    <property type="project" value="UniProtKB-KW"/>
</dbReference>
<evidence type="ECO:0000256" key="6">
    <source>
        <dbReference type="ARBA" id="ARBA00013023"/>
    </source>
</evidence>
<feature type="domain" description="Mur ligase C-terminal" evidence="23">
    <location>
        <begin position="310"/>
        <end position="420"/>
    </location>
</feature>
<dbReference type="InterPro" id="IPR036615">
    <property type="entry name" value="Mur_ligase_C_dom_sf"/>
</dbReference>